<dbReference type="EC" id="2.7.11.1" evidence="1"/>
<evidence type="ECO:0000256" key="10">
    <source>
        <dbReference type="PIRSR" id="PIRSR000660-1"/>
    </source>
</evidence>
<dbReference type="FunFam" id="3.30.200.20:FF:000379">
    <property type="entry name" value="eIF-2-alpha kinase GCN2"/>
    <property type="match status" value="1"/>
</dbReference>
<evidence type="ECO:0000256" key="6">
    <source>
        <dbReference type="ARBA" id="ARBA00022840"/>
    </source>
</evidence>
<evidence type="ECO:0000256" key="4">
    <source>
        <dbReference type="ARBA" id="ARBA00022741"/>
    </source>
</evidence>
<keyword evidence="3 16" id="KW-0808">Transferase</keyword>
<reference evidence="16" key="1">
    <citation type="submission" date="2023-03" db="EMBL/GenBank/DDBJ databases">
        <title>Mating type loci evolution in Malassezia.</title>
        <authorList>
            <person name="Coelho M.A."/>
        </authorList>
    </citation>
    <scope>NUCLEOTIDE SEQUENCE</scope>
    <source>
        <strain evidence="16">CBS 14135</strain>
    </source>
</reference>
<feature type="domain" description="Protein kinase" evidence="14">
    <location>
        <begin position="584"/>
        <end position="983"/>
    </location>
</feature>
<dbReference type="InterPro" id="IPR016255">
    <property type="entry name" value="Gcn2"/>
</dbReference>
<dbReference type="GO" id="GO:1990625">
    <property type="term" value="P:negative regulation of cytoplasmic translational initiation in response to stress"/>
    <property type="evidence" value="ECO:0007669"/>
    <property type="project" value="TreeGrafter"/>
</dbReference>
<evidence type="ECO:0000256" key="12">
    <source>
        <dbReference type="PROSITE-ProRule" id="PRU10141"/>
    </source>
</evidence>
<dbReference type="InterPro" id="IPR036621">
    <property type="entry name" value="Anticodon-bd_dom_sf"/>
</dbReference>
<dbReference type="Gene3D" id="1.10.510.10">
    <property type="entry name" value="Transferase(Phosphotransferase) domain 1"/>
    <property type="match status" value="2"/>
</dbReference>
<evidence type="ECO:0000259" key="14">
    <source>
        <dbReference type="PROSITE" id="PS50011"/>
    </source>
</evidence>
<dbReference type="PROSITE" id="PS00108">
    <property type="entry name" value="PROTEIN_KINASE_ST"/>
    <property type="match status" value="1"/>
</dbReference>
<dbReference type="Pfam" id="PF05773">
    <property type="entry name" value="RWD"/>
    <property type="match status" value="1"/>
</dbReference>
<feature type="region of interest" description="Disordered" evidence="13">
    <location>
        <begin position="136"/>
        <end position="222"/>
    </location>
</feature>
<dbReference type="PROSITE" id="PS00107">
    <property type="entry name" value="PROTEIN_KINASE_ATP"/>
    <property type="match status" value="1"/>
</dbReference>
<keyword evidence="5 16" id="KW-0418">Kinase</keyword>
<dbReference type="Pfam" id="PF12745">
    <property type="entry name" value="HGTP_anticodon2"/>
    <property type="match status" value="1"/>
</dbReference>
<dbReference type="Gene3D" id="3.30.200.20">
    <property type="entry name" value="Phosphorylase Kinase, domain 1"/>
    <property type="match status" value="1"/>
</dbReference>
<comment type="similarity">
    <text evidence="7">Belongs to the protein kinase superfamily. Ser/Thr protein kinase family. GCN2 subfamily.</text>
</comment>
<dbReference type="InterPro" id="IPR011009">
    <property type="entry name" value="Kinase-like_dom_sf"/>
</dbReference>
<evidence type="ECO:0000256" key="8">
    <source>
        <dbReference type="ARBA" id="ARBA00047899"/>
    </source>
</evidence>
<keyword evidence="4 11" id="KW-0547">Nucleotide-binding</keyword>
<feature type="compositionally biased region" description="Basic and acidic residues" evidence="13">
    <location>
        <begin position="198"/>
        <end position="208"/>
    </location>
</feature>
<keyword evidence="2 16" id="KW-0723">Serine/threonine-protein kinase</keyword>
<evidence type="ECO:0000256" key="5">
    <source>
        <dbReference type="ARBA" id="ARBA00022777"/>
    </source>
</evidence>
<feature type="region of interest" description="Disordered" evidence="13">
    <location>
        <begin position="720"/>
        <end position="745"/>
    </location>
</feature>
<dbReference type="InterPro" id="IPR050339">
    <property type="entry name" value="CC_SR_Kinase"/>
</dbReference>
<dbReference type="SUPFAM" id="SSF55681">
    <property type="entry name" value="Class II aaRS and biotin synthetases"/>
    <property type="match status" value="1"/>
</dbReference>
<evidence type="ECO:0000256" key="2">
    <source>
        <dbReference type="ARBA" id="ARBA00022527"/>
    </source>
</evidence>
<dbReference type="PROSITE" id="PS50011">
    <property type="entry name" value="PROTEIN_KINASE_DOM"/>
    <property type="match status" value="2"/>
</dbReference>
<protein>
    <recommendedName>
        <fullName evidence="1">non-specific serine/threonine protein kinase</fullName>
        <ecNumber evidence="1">2.7.11.1</ecNumber>
    </recommendedName>
</protein>
<dbReference type="PANTHER" id="PTHR11042:SF136">
    <property type="entry name" value="EIF-2-ALPHA KINASE GCN2"/>
    <property type="match status" value="1"/>
</dbReference>
<dbReference type="InterPro" id="IPR041715">
    <property type="entry name" value="HisRS-like_core"/>
</dbReference>
<dbReference type="InterPro" id="IPR006575">
    <property type="entry name" value="RWD_dom"/>
</dbReference>
<dbReference type="Proteomes" id="UP001216638">
    <property type="component" value="Chromosome 1"/>
</dbReference>
<dbReference type="InterPro" id="IPR024435">
    <property type="entry name" value="HisRS-related_dom"/>
</dbReference>
<feature type="compositionally biased region" description="Low complexity" evidence="13">
    <location>
        <begin position="750"/>
        <end position="765"/>
    </location>
</feature>
<dbReference type="SMART" id="SM00220">
    <property type="entry name" value="S_TKc"/>
    <property type="match status" value="1"/>
</dbReference>
<feature type="binding site" evidence="11">
    <location>
        <position position="613"/>
    </location>
    <ligand>
        <name>ATP</name>
        <dbReference type="ChEBI" id="CHEBI:30616"/>
    </ligand>
</feature>
<dbReference type="FunFam" id="3.10.110.10:FF:000050">
    <property type="entry name" value="eIF-2-alpha kinase GCN2"/>
    <property type="match status" value="1"/>
</dbReference>
<dbReference type="Gene3D" id="3.30.930.10">
    <property type="entry name" value="Bira Bifunctional Protein, Domain 2"/>
    <property type="match status" value="1"/>
</dbReference>
<dbReference type="SUPFAM" id="SSF56112">
    <property type="entry name" value="Protein kinase-like (PK-like)"/>
    <property type="match status" value="2"/>
</dbReference>
<dbReference type="CDD" id="cd14046">
    <property type="entry name" value="STKc_EIF2AK4_GCN2_rpt2"/>
    <property type="match status" value="1"/>
</dbReference>
<feature type="region of interest" description="Disordered" evidence="13">
    <location>
        <begin position="750"/>
        <end position="769"/>
    </location>
</feature>
<dbReference type="SUPFAM" id="SSF54495">
    <property type="entry name" value="UBC-like"/>
    <property type="match status" value="1"/>
</dbReference>
<feature type="binding site" evidence="12">
    <location>
        <position position="614"/>
    </location>
    <ligand>
        <name>ATP</name>
        <dbReference type="ChEBI" id="CHEBI:30616"/>
    </ligand>
</feature>
<dbReference type="FunFam" id="1.10.510.10:FF:000948">
    <property type="entry name" value="Related to GCN2-ser/thr protein kinase"/>
    <property type="match status" value="1"/>
</dbReference>
<dbReference type="Gene3D" id="3.10.110.10">
    <property type="entry name" value="Ubiquitin Conjugating Enzyme"/>
    <property type="match status" value="1"/>
</dbReference>
<dbReference type="InterPro" id="IPR017441">
    <property type="entry name" value="Protein_kinase_ATP_BS"/>
</dbReference>
<dbReference type="Gene3D" id="3.40.50.800">
    <property type="entry name" value="Anticodon-binding domain"/>
    <property type="match status" value="1"/>
</dbReference>
<evidence type="ECO:0000256" key="7">
    <source>
        <dbReference type="ARBA" id="ARBA00037982"/>
    </source>
</evidence>
<gene>
    <name evidence="16" type="primary">GCN2</name>
    <name evidence="16" type="ORF">MBRA1_000051</name>
</gene>
<dbReference type="Pfam" id="PF13393">
    <property type="entry name" value="tRNA-synt_His"/>
    <property type="match status" value="1"/>
</dbReference>
<dbReference type="PIRSF" id="PIRSF000660">
    <property type="entry name" value="Ser/Thr_PK_GCN2"/>
    <property type="match status" value="1"/>
</dbReference>
<dbReference type="CDD" id="cd23823">
    <property type="entry name" value="RWD_GCN2"/>
    <property type="match status" value="1"/>
</dbReference>
<evidence type="ECO:0000256" key="3">
    <source>
        <dbReference type="ARBA" id="ARBA00022679"/>
    </source>
</evidence>
<dbReference type="GO" id="GO:0005829">
    <property type="term" value="C:cytosol"/>
    <property type="evidence" value="ECO:0007669"/>
    <property type="project" value="TreeGrafter"/>
</dbReference>
<dbReference type="InterPro" id="IPR008271">
    <property type="entry name" value="Ser/Thr_kinase_AS"/>
</dbReference>
<dbReference type="InterPro" id="IPR045864">
    <property type="entry name" value="aa-tRNA-synth_II/BPL/LPL"/>
</dbReference>
<dbReference type="GO" id="GO:0004694">
    <property type="term" value="F:eukaryotic translation initiation factor 2alpha kinase activity"/>
    <property type="evidence" value="ECO:0007669"/>
    <property type="project" value="InterPro"/>
</dbReference>
<organism evidence="16 17">
    <name type="scientific">Malassezia brasiliensis</name>
    <dbReference type="NCBI Taxonomy" id="1821822"/>
    <lineage>
        <taxon>Eukaryota</taxon>
        <taxon>Fungi</taxon>
        <taxon>Dikarya</taxon>
        <taxon>Basidiomycota</taxon>
        <taxon>Ustilaginomycotina</taxon>
        <taxon>Malasseziomycetes</taxon>
        <taxon>Malasseziales</taxon>
        <taxon>Malasseziaceae</taxon>
        <taxon>Malassezia</taxon>
    </lineage>
</organism>
<evidence type="ECO:0000256" key="13">
    <source>
        <dbReference type="SAM" id="MobiDB-lite"/>
    </source>
</evidence>
<feature type="compositionally biased region" description="Basic and acidic residues" evidence="13">
    <location>
        <begin position="146"/>
        <end position="186"/>
    </location>
</feature>
<dbReference type="InterPro" id="IPR000719">
    <property type="entry name" value="Prot_kinase_dom"/>
</dbReference>
<feature type="binding site" evidence="11">
    <location>
        <begin position="590"/>
        <end position="598"/>
    </location>
    <ligand>
        <name>ATP</name>
        <dbReference type="ChEBI" id="CHEBI:30616"/>
    </ligand>
</feature>
<keyword evidence="6 11" id="KW-0067">ATP-binding</keyword>
<dbReference type="GO" id="GO:0005634">
    <property type="term" value="C:nucleus"/>
    <property type="evidence" value="ECO:0007669"/>
    <property type="project" value="TreeGrafter"/>
</dbReference>
<feature type="domain" description="RWD" evidence="15">
    <location>
        <begin position="17"/>
        <end position="132"/>
    </location>
</feature>
<proteinExistence type="inferred from homology"/>
<comment type="catalytic activity">
    <reaction evidence="9">
        <text>L-seryl-[protein] + ATP = O-phospho-L-seryl-[protein] + ADP + H(+)</text>
        <dbReference type="Rhea" id="RHEA:17989"/>
        <dbReference type="Rhea" id="RHEA-COMP:9863"/>
        <dbReference type="Rhea" id="RHEA-COMP:11604"/>
        <dbReference type="ChEBI" id="CHEBI:15378"/>
        <dbReference type="ChEBI" id="CHEBI:29999"/>
        <dbReference type="ChEBI" id="CHEBI:30616"/>
        <dbReference type="ChEBI" id="CHEBI:83421"/>
        <dbReference type="ChEBI" id="CHEBI:456216"/>
        <dbReference type="EC" id="2.7.11.1"/>
    </reaction>
</comment>
<accession>A0AAF0DR41</accession>
<dbReference type="PANTHER" id="PTHR11042">
    <property type="entry name" value="EUKARYOTIC TRANSLATION INITIATION FACTOR 2-ALPHA KINASE EIF2-ALPHA KINASE -RELATED"/>
    <property type="match status" value="1"/>
</dbReference>
<comment type="catalytic activity">
    <reaction evidence="8">
        <text>L-threonyl-[protein] + ATP = O-phospho-L-threonyl-[protein] + ADP + H(+)</text>
        <dbReference type="Rhea" id="RHEA:46608"/>
        <dbReference type="Rhea" id="RHEA-COMP:11060"/>
        <dbReference type="Rhea" id="RHEA-COMP:11605"/>
        <dbReference type="ChEBI" id="CHEBI:15378"/>
        <dbReference type="ChEBI" id="CHEBI:30013"/>
        <dbReference type="ChEBI" id="CHEBI:30616"/>
        <dbReference type="ChEBI" id="CHEBI:61977"/>
        <dbReference type="ChEBI" id="CHEBI:456216"/>
        <dbReference type="EC" id="2.7.11.1"/>
    </reaction>
</comment>
<feature type="region of interest" description="Disordered" evidence="13">
    <location>
        <begin position="1626"/>
        <end position="1653"/>
    </location>
</feature>
<evidence type="ECO:0000256" key="9">
    <source>
        <dbReference type="ARBA" id="ARBA00048679"/>
    </source>
</evidence>
<feature type="compositionally biased region" description="Basic and acidic residues" evidence="13">
    <location>
        <begin position="1532"/>
        <end position="1546"/>
    </location>
</feature>
<dbReference type="SMART" id="SM00591">
    <property type="entry name" value="RWD"/>
    <property type="match status" value="1"/>
</dbReference>
<evidence type="ECO:0000313" key="16">
    <source>
        <dbReference type="EMBL" id="WFC93431.1"/>
    </source>
</evidence>
<dbReference type="InterPro" id="IPR016135">
    <property type="entry name" value="UBQ-conjugating_enzyme/RWD"/>
</dbReference>
<keyword evidence="17" id="KW-1185">Reference proteome</keyword>
<feature type="domain" description="Protein kinase" evidence="14">
    <location>
        <begin position="247"/>
        <end position="515"/>
    </location>
</feature>
<evidence type="ECO:0000313" key="17">
    <source>
        <dbReference type="Proteomes" id="UP001216638"/>
    </source>
</evidence>
<dbReference type="EMBL" id="CP119951">
    <property type="protein sequence ID" value="WFC93431.1"/>
    <property type="molecule type" value="Genomic_DNA"/>
</dbReference>
<feature type="region of interest" description="Disordered" evidence="13">
    <location>
        <begin position="1515"/>
        <end position="1547"/>
    </location>
</feature>
<name>A0AAF0DR41_9BASI</name>
<dbReference type="GO" id="GO:0000077">
    <property type="term" value="P:DNA damage checkpoint signaling"/>
    <property type="evidence" value="ECO:0007669"/>
    <property type="project" value="InterPro"/>
</dbReference>
<sequence length="1675" mass="184302">MGEPPRPAEELAELRRTEKEAIESILGDDFAVVPSTAWHGAAQVETYEIVLRPENESQKAHIAVVVRLALTRTYPNSVPSVQVRSNDPRTHGLTAEQLAALGETLHAKARTLLGAEMVWELVSAGQEFISVHNTAPVRDSSTSRLSLEERMKQRARTEQQDEARRAQEQHAQAEEAERAREQHLADQIEQATQRQKAAIREERKKLRDAPMPTPTVPAPSEARRVDWERADTEAFALEVVHIGEYTIRRGTLLETHALTHSFLAMPSEAMPGTMLYALDVTPISAPYYAGNNGARKLAGVEAELAALQRLTAPTLVPILGFARVPRPTPDLPQATALCIVRGCANAWHMSQLLAQCRTLPWPSVRSHLLRLLDALHALHAAGLVHRQVVPEHIVLEQDRVRLGGACTPRRLLDLHRSNSLNALSTHETPAPDAWRSPEAISDPITYAPPRDLWDLGRCACQMLFGMQVIYTYASPEQLFDSMHGSDMDEARAFLQRLMHRSPKARRSAAELRALLDETSAALWRTDDTAASVPALPTHSLEVPTRAAPTHRAPKAREPIGSFWQLRNLPAAPAPQPVSRYLSDFEEVEFLGKGAFGVVVKARNKLDGRFYAVKKVRLSSSAAEEERTMREIMTLSRLDHPHIVRYVTCWIEETHVPGLAGLGTESSTDAAMTTSQQMDASLLRALNRFTPVGLGGASHDDDFLSTDRTDPLSDADAFVEFGPVSSDASGGQADPTDSSFASSDSSSVLSSSGASLASPPRAPLSSSHERTTGATRVLYIQMEYVENQTLSDAIERGLSIDEAWNIFRQMLEALAHIASVGIIHRDLKPSNVLMYANGDIKIGDFGLATTNLQTIETGLRESVLSEHAAGAHGDDTELTSGLGTFSYIAPEVLSKHGLSTRYNFKVDMFSLGIMFFEMIASQRYYKTTMERYQLLRDLRQPSINFPAAWDTTRFAAQTQIIRQLLDHDPSRRPSPMDMLHSPLLPPKMQDEYVEELLRLAARPASTHRHQLIASLFSKTETDEVRDYTFDTGAQSDEDDVLVGVVCQYLRSVFQKRGAVPVHPPLLVPPNDVYAGETNVVKLLDRTGNLVLLPYDLTVPFARVCARSGHLRLKRFDIADVYRENLLAGGQPRAVLAASYDIVSPEADFTSEAEVLGVLDELLEIPGLAGNPWEIEVGHASIADTLLARFPARLRAPILGVLPHLGVRGSEHRARQQLTQLGMSAAQLDELETLHLRGDVAETTEQLRALLTPSERGALDEALTGVQRVAQLARQFGVRRRVLFVPLLAYGFQRYEQGIILTVVQHTKHREVLAVGGRYDALLRRFAFPRASSAASPVPGAAGVQIAVGKIVAALAKYQQVNVPKLMGRPEEERTLGPWTPRRCECYLAASAPGLLDLRIELCTLLWANGVSADIQYESSAGESLETTTSMCRAEGILFLILVRAHSPALKVREVIPRTEHEVLREDLLPFLHDRIARQRRIDVHTAGGTQARPNVPDIQTKAPSLVKLAPSAAAPLPLRTVPPSDVHVSLPPRPDRTRRDRHGERKLKPAAHQALAEKAASETARLADALSTNKLPVFAVDLAPSLLTRFAAVAVAPDDVFRAQLVDTTHEEREYLRTLRTQILHALRTDDANTPTPPPSSAPPGAARAEAPTAAHAGTHRALLYSIREGRLVLTE</sequence>
<feature type="active site" description="Proton acceptor" evidence="10">
    <location>
        <position position="825"/>
    </location>
</feature>
<evidence type="ECO:0000256" key="11">
    <source>
        <dbReference type="PIRSR" id="PIRSR000660-2"/>
    </source>
</evidence>
<dbReference type="GO" id="GO:0005524">
    <property type="term" value="F:ATP binding"/>
    <property type="evidence" value="ECO:0007669"/>
    <property type="project" value="UniProtKB-UniRule"/>
</dbReference>
<dbReference type="PROSITE" id="PS50908">
    <property type="entry name" value="RWD"/>
    <property type="match status" value="1"/>
</dbReference>
<dbReference type="GO" id="GO:0009893">
    <property type="term" value="P:positive regulation of metabolic process"/>
    <property type="evidence" value="ECO:0007669"/>
    <property type="project" value="UniProtKB-ARBA"/>
</dbReference>
<feature type="compositionally biased region" description="Low complexity" evidence="13">
    <location>
        <begin position="1642"/>
        <end position="1653"/>
    </location>
</feature>
<dbReference type="Pfam" id="PF00069">
    <property type="entry name" value="Pkinase"/>
    <property type="match status" value="3"/>
</dbReference>
<evidence type="ECO:0000259" key="15">
    <source>
        <dbReference type="PROSITE" id="PS50908"/>
    </source>
</evidence>
<evidence type="ECO:0000256" key="1">
    <source>
        <dbReference type="ARBA" id="ARBA00012513"/>
    </source>
</evidence>